<sequence>MPPAARPLNASEQKIHQACLASDKKTLTQKEVDTLVPDGNSRVAAINFLLGTGLFKMLQDANRQISYKAVAKKEMEIKKEMGGDESMVLSHIQASGNQGIWTKHLKGKTELHQTVITRCLKSLEQKGLIKSVVAVKYPTRKIYMLSHLEPSVELTGGPWYSENELDTEFINMLTQACLRFIQDKSYPRSDVSWETDVPSENQAPLYSINHSASYPTAKQIHSWLKNSRLSEQELGVEHVEMLLNVLIYNGEIERLPAYGASMWDMGAMDEDSEEERKERKRKKKEKEREKKKSKKRSRKDESSDDESEEEKRKKKKRKMKEESDESDDGDRKSKSKKSTKKKRKLESDEEDSGSGSESDSEDDRKKSKKRKSSKSKSKSKKRSRASSESDSSDSDSDSDSDSSSTSRKRKRSKSRTRSRSKSKAKSAFDVSDSDSDEGMTTIGGAGSANVYRAIRQERVSLGWSQAPCGRCPVFDFCSQNGPVNPDDCMYYSKWLEQGVSAEF</sequence>
<name>A0A0C9VG05_SPHS4</name>
<evidence type="ECO:0000256" key="2">
    <source>
        <dbReference type="ARBA" id="ARBA00011038"/>
    </source>
</evidence>
<dbReference type="SUPFAM" id="SSF46785">
    <property type="entry name" value="Winged helix' DNA-binding domain"/>
    <property type="match status" value="1"/>
</dbReference>
<dbReference type="InterPro" id="IPR016049">
    <property type="entry name" value="RNA_pol_Rpc34-like"/>
</dbReference>
<dbReference type="Proteomes" id="UP000054279">
    <property type="component" value="Unassembled WGS sequence"/>
</dbReference>
<keyword evidence="4" id="KW-0804">Transcription</keyword>
<feature type="compositionally biased region" description="Basic residues" evidence="6">
    <location>
        <begin position="366"/>
        <end position="384"/>
    </location>
</feature>
<reference evidence="7 8" key="1">
    <citation type="submission" date="2014-06" db="EMBL/GenBank/DDBJ databases">
        <title>Evolutionary Origins and Diversification of the Mycorrhizal Mutualists.</title>
        <authorList>
            <consortium name="DOE Joint Genome Institute"/>
            <consortium name="Mycorrhizal Genomics Consortium"/>
            <person name="Kohler A."/>
            <person name="Kuo A."/>
            <person name="Nagy L.G."/>
            <person name="Floudas D."/>
            <person name="Copeland A."/>
            <person name="Barry K.W."/>
            <person name="Cichocki N."/>
            <person name="Veneault-Fourrey C."/>
            <person name="LaButti K."/>
            <person name="Lindquist E.A."/>
            <person name="Lipzen A."/>
            <person name="Lundell T."/>
            <person name="Morin E."/>
            <person name="Murat C."/>
            <person name="Riley R."/>
            <person name="Ohm R."/>
            <person name="Sun H."/>
            <person name="Tunlid A."/>
            <person name="Henrissat B."/>
            <person name="Grigoriev I.V."/>
            <person name="Hibbett D.S."/>
            <person name="Martin F."/>
        </authorList>
    </citation>
    <scope>NUCLEOTIDE SEQUENCE [LARGE SCALE GENOMIC DNA]</scope>
    <source>
        <strain evidence="7 8">SS14</strain>
    </source>
</reference>
<comment type="subcellular location">
    <subcellularLocation>
        <location evidence="1">Nucleus</location>
    </subcellularLocation>
</comment>
<keyword evidence="8" id="KW-1185">Reference proteome</keyword>
<evidence type="ECO:0000313" key="8">
    <source>
        <dbReference type="Proteomes" id="UP000054279"/>
    </source>
</evidence>
<feature type="region of interest" description="Disordered" evidence="6">
    <location>
        <begin position="268"/>
        <end position="447"/>
    </location>
</feature>
<feature type="compositionally biased region" description="Basic residues" evidence="6">
    <location>
        <begin position="278"/>
        <end position="297"/>
    </location>
</feature>
<dbReference type="GO" id="GO:0005737">
    <property type="term" value="C:cytoplasm"/>
    <property type="evidence" value="ECO:0007669"/>
    <property type="project" value="UniProtKB-ARBA"/>
</dbReference>
<evidence type="ECO:0000256" key="3">
    <source>
        <dbReference type="ARBA" id="ARBA00022478"/>
    </source>
</evidence>
<dbReference type="OrthoDB" id="613763at2759"/>
<feature type="compositionally biased region" description="Acidic residues" evidence="6">
    <location>
        <begin position="390"/>
        <end position="400"/>
    </location>
</feature>
<keyword evidence="3" id="KW-0240">DNA-directed RNA polymerase</keyword>
<evidence type="ECO:0000256" key="1">
    <source>
        <dbReference type="ARBA" id="ARBA00004123"/>
    </source>
</evidence>
<feature type="compositionally biased region" description="Basic residues" evidence="6">
    <location>
        <begin position="406"/>
        <end position="424"/>
    </location>
</feature>
<evidence type="ECO:0008006" key="9">
    <source>
        <dbReference type="Google" id="ProtNLM"/>
    </source>
</evidence>
<feature type="compositionally biased region" description="Basic residues" evidence="6">
    <location>
        <begin position="333"/>
        <end position="344"/>
    </location>
</feature>
<organism evidence="7 8">
    <name type="scientific">Sphaerobolus stellatus (strain SS14)</name>
    <dbReference type="NCBI Taxonomy" id="990650"/>
    <lineage>
        <taxon>Eukaryota</taxon>
        <taxon>Fungi</taxon>
        <taxon>Dikarya</taxon>
        <taxon>Basidiomycota</taxon>
        <taxon>Agaricomycotina</taxon>
        <taxon>Agaricomycetes</taxon>
        <taxon>Phallomycetidae</taxon>
        <taxon>Geastrales</taxon>
        <taxon>Sphaerobolaceae</taxon>
        <taxon>Sphaerobolus</taxon>
    </lineage>
</organism>
<dbReference type="InterPro" id="IPR036390">
    <property type="entry name" value="WH_DNA-bd_sf"/>
</dbReference>
<protein>
    <recommendedName>
        <fullName evidence="9">DNA-directed RNA polymerase III subunit RPC6</fullName>
    </recommendedName>
</protein>
<evidence type="ECO:0000256" key="6">
    <source>
        <dbReference type="SAM" id="MobiDB-lite"/>
    </source>
</evidence>
<evidence type="ECO:0000256" key="5">
    <source>
        <dbReference type="ARBA" id="ARBA00023242"/>
    </source>
</evidence>
<dbReference type="Pfam" id="PF05158">
    <property type="entry name" value="RNA_pol_Rpc34"/>
    <property type="match status" value="2"/>
</dbReference>
<dbReference type="AlphaFoldDB" id="A0A0C9VG05"/>
<gene>
    <name evidence="7" type="ORF">M422DRAFT_59678</name>
</gene>
<dbReference type="GO" id="GO:0005666">
    <property type="term" value="C:RNA polymerase III complex"/>
    <property type="evidence" value="ECO:0007669"/>
    <property type="project" value="InterPro"/>
</dbReference>
<dbReference type="FunFam" id="1.10.10.10:FF:000116">
    <property type="entry name" value="DNA-directed RNA polymerase III subunit RPC6"/>
    <property type="match status" value="1"/>
</dbReference>
<dbReference type="InterPro" id="IPR007832">
    <property type="entry name" value="RNA_pol_Rpc34"/>
</dbReference>
<evidence type="ECO:0000256" key="4">
    <source>
        <dbReference type="ARBA" id="ARBA00023163"/>
    </source>
</evidence>
<dbReference type="EMBL" id="KN837110">
    <property type="protein sequence ID" value="KIJ45899.1"/>
    <property type="molecule type" value="Genomic_DNA"/>
</dbReference>
<dbReference type="InterPro" id="IPR036388">
    <property type="entry name" value="WH-like_DNA-bd_sf"/>
</dbReference>
<dbReference type="Gene3D" id="1.10.10.10">
    <property type="entry name" value="Winged helix-like DNA-binding domain superfamily/Winged helix DNA-binding domain"/>
    <property type="match status" value="1"/>
</dbReference>
<dbReference type="PANTHER" id="PTHR12780">
    <property type="entry name" value="RNA POLYMERASE III DNA DIRECTED , 39KD SUBUNIT-RELATED"/>
    <property type="match status" value="1"/>
</dbReference>
<evidence type="ECO:0000313" key="7">
    <source>
        <dbReference type="EMBL" id="KIJ45899.1"/>
    </source>
</evidence>
<dbReference type="GO" id="GO:0006383">
    <property type="term" value="P:transcription by RNA polymerase III"/>
    <property type="evidence" value="ECO:0007669"/>
    <property type="project" value="InterPro"/>
</dbReference>
<proteinExistence type="inferred from homology"/>
<dbReference type="HOGENOM" id="CLU_033661_3_0_1"/>
<accession>A0A0C9VG05</accession>
<dbReference type="GO" id="GO:0005654">
    <property type="term" value="C:nucleoplasm"/>
    <property type="evidence" value="ECO:0007669"/>
    <property type="project" value="UniProtKB-ARBA"/>
</dbReference>
<comment type="similarity">
    <text evidence="2">Belongs to the eukaryotic RPC34/RPC39 RNA polymerase subunit family.</text>
</comment>
<keyword evidence="5" id="KW-0539">Nucleus</keyword>